<sequence>MPSSIFNFVRRGRKSSSSERSSSRSSSTSSSADMSTISDNRRSYASSINSIIFNQPSMIDHAAELENFSSELTVLEPRPVVYWSSVEERMGSLNF</sequence>
<dbReference type="Proteomes" id="UP000039046">
    <property type="component" value="Unassembled WGS sequence"/>
</dbReference>
<feature type="region of interest" description="Disordered" evidence="1">
    <location>
        <begin position="1"/>
        <end position="39"/>
    </location>
</feature>
<evidence type="ECO:0000256" key="1">
    <source>
        <dbReference type="SAM" id="MobiDB-lite"/>
    </source>
</evidence>
<proteinExistence type="predicted"/>
<dbReference type="EMBL" id="CDHN01000003">
    <property type="protein sequence ID" value="CEJ90204.1"/>
    <property type="molecule type" value="Genomic_DNA"/>
</dbReference>
<name>A0A0A1T5Y8_9HYPO</name>
<accession>A0A0A1T5Y8</accession>
<keyword evidence="3" id="KW-1185">Reference proteome</keyword>
<protein>
    <submittedName>
        <fullName evidence="2">Uncharacterized protein</fullName>
    </submittedName>
</protein>
<reference evidence="2 3" key="1">
    <citation type="journal article" date="2015" name="Genome Announc.">
        <title>Draft Genome Sequence and Gene Annotation of the Entomopathogenic Fungus Verticillium hemipterigenum.</title>
        <authorList>
            <person name="Horn F."/>
            <person name="Habel A."/>
            <person name="Scharf D.H."/>
            <person name="Dworschak J."/>
            <person name="Brakhage A.A."/>
            <person name="Guthke R."/>
            <person name="Hertweck C."/>
            <person name="Linde J."/>
        </authorList>
    </citation>
    <scope>NUCLEOTIDE SEQUENCE [LARGE SCALE GENOMIC DNA]</scope>
</reference>
<dbReference type="OrthoDB" id="5206390at2759"/>
<evidence type="ECO:0000313" key="3">
    <source>
        <dbReference type="Proteomes" id="UP000039046"/>
    </source>
</evidence>
<dbReference type="HOGENOM" id="CLU_184641_0_0_1"/>
<evidence type="ECO:0000313" key="2">
    <source>
        <dbReference type="EMBL" id="CEJ90204.1"/>
    </source>
</evidence>
<dbReference type="AlphaFoldDB" id="A0A0A1T5Y8"/>
<organism evidence="2 3">
    <name type="scientific">[Torrubiella] hemipterigena</name>
    <dbReference type="NCBI Taxonomy" id="1531966"/>
    <lineage>
        <taxon>Eukaryota</taxon>
        <taxon>Fungi</taxon>
        <taxon>Dikarya</taxon>
        <taxon>Ascomycota</taxon>
        <taxon>Pezizomycotina</taxon>
        <taxon>Sordariomycetes</taxon>
        <taxon>Hypocreomycetidae</taxon>
        <taxon>Hypocreales</taxon>
        <taxon>Clavicipitaceae</taxon>
        <taxon>Clavicipitaceae incertae sedis</taxon>
        <taxon>'Torrubiella' clade</taxon>
    </lineage>
</organism>
<gene>
    <name evidence="2" type="ORF">VHEMI06003</name>
</gene>
<feature type="compositionally biased region" description="Low complexity" evidence="1">
    <location>
        <begin position="18"/>
        <end position="31"/>
    </location>
</feature>